<dbReference type="PANTHER" id="PTHR45527">
    <property type="entry name" value="NONRIBOSOMAL PEPTIDE SYNTHETASE"/>
    <property type="match status" value="1"/>
</dbReference>
<dbReference type="Gene3D" id="3.40.50.12780">
    <property type="entry name" value="N-terminal domain of ligase-like"/>
    <property type="match status" value="2"/>
</dbReference>
<feature type="domain" description="AMP-dependent synthetase/ligase" evidence="1">
    <location>
        <begin position="209"/>
        <end position="415"/>
    </location>
</feature>
<comment type="caution">
    <text evidence="2">The sequence shown here is derived from an EMBL/GenBank/DDBJ whole genome shotgun (WGS) entry which is preliminary data.</text>
</comment>
<organism evidence="2 3">
    <name type="scientific">Corallococcus interemptor</name>
    <dbReference type="NCBI Taxonomy" id="2316720"/>
    <lineage>
        <taxon>Bacteria</taxon>
        <taxon>Pseudomonadati</taxon>
        <taxon>Myxococcota</taxon>
        <taxon>Myxococcia</taxon>
        <taxon>Myxococcales</taxon>
        <taxon>Cystobacterineae</taxon>
        <taxon>Myxococcaceae</taxon>
        <taxon>Corallococcus</taxon>
    </lineage>
</organism>
<dbReference type="GO" id="GO:0044550">
    <property type="term" value="P:secondary metabolite biosynthetic process"/>
    <property type="evidence" value="ECO:0007669"/>
    <property type="project" value="TreeGrafter"/>
</dbReference>
<dbReference type="InterPro" id="IPR042099">
    <property type="entry name" value="ANL_N_sf"/>
</dbReference>
<dbReference type="Proteomes" id="UP000282656">
    <property type="component" value="Unassembled WGS sequence"/>
</dbReference>
<gene>
    <name evidence="2" type="ORF">D7X96_02570</name>
</gene>
<dbReference type="Pfam" id="PF00501">
    <property type="entry name" value="AMP-binding"/>
    <property type="match status" value="2"/>
</dbReference>
<proteinExistence type="predicted"/>
<accession>A0A3A8R266</accession>
<dbReference type="InterPro" id="IPR000873">
    <property type="entry name" value="AMP-dep_synth/lig_dom"/>
</dbReference>
<dbReference type="GO" id="GO:0043041">
    <property type="term" value="P:amino acid activation for nonribosomal peptide biosynthetic process"/>
    <property type="evidence" value="ECO:0007669"/>
    <property type="project" value="TreeGrafter"/>
</dbReference>
<protein>
    <recommendedName>
        <fullName evidence="1">AMP-dependent synthetase/ligase domain-containing protein</fullName>
    </recommendedName>
</protein>
<dbReference type="GO" id="GO:0031177">
    <property type="term" value="F:phosphopantetheine binding"/>
    <property type="evidence" value="ECO:0007669"/>
    <property type="project" value="TreeGrafter"/>
</dbReference>
<reference evidence="3" key="1">
    <citation type="submission" date="2018-09" db="EMBL/GenBank/DDBJ databases">
        <authorList>
            <person name="Livingstone P.G."/>
            <person name="Whitworth D.E."/>
        </authorList>
    </citation>
    <scope>NUCLEOTIDE SEQUENCE [LARGE SCALE GENOMIC DNA]</scope>
    <source>
        <strain evidence="3">AB047A</strain>
    </source>
</reference>
<dbReference type="SUPFAM" id="SSF56801">
    <property type="entry name" value="Acetyl-CoA synthetase-like"/>
    <property type="match status" value="2"/>
</dbReference>
<evidence type="ECO:0000259" key="1">
    <source>
        <dbReference type="Pfam" id="PF00501"/>
    </source>
</evidence>
<dbReference type="GO" id="GO:0005737">
    <property type="term" value="C:cytoplasm"/>
    <property type="evidence" value="ECO:0007669"/>
    <property type="project" value="TreeGrafter"/>
</dbReference>
<keyword evidence="3" id="KW-1185">Reference proteome</keyword>
<evidence type="ECO:0000313" key="2">
    <source>
        <dbReference type="EMBL" id="RKH73300.1"/>
    </source>
</evidence>
<feature type="domain" description="AMP-dependent synthetase/ligase" evidence="1">
    <location>
        <begin position="35"/>
        <end position="153"/>
    </location>
</feature>
<dbReference type="PANTHER" id="PTHR45527:SF1">
    <property type="entry name" value="FATTY ACID SYNTHASE"/>
    <property type="match status" value="1"/>
</dbReference>
<sequence>MFMDAAENGEELFHSTLHLADLLYPRAERLGDARPSEEWSFSNLDTRARALGTWLRTLNAAGERVLLLYPPGLEYVVGFMGCLYVGAIAVPCHPPDPSRLDSALPQLLAIARDCGARFVLTTSSILEMSPLLTSEAPELGELHWVATDMVPMSLAEDWKRPARAQVAVPTASEDVPLLDTDERYMPLRELNDLPPPSPPDDTRCIPAQFRAQVTRTPDAVAAVAEDETLTYAQLDAASDALAWHLREHGVSRGVRVGLCVERSTRMVVAMLGILKAGGAFVPLDPDCPREHLAAMMEDSRARVLVTESHRVQHLPVDGVCTVLLDSQDAFELELLGPPRAGTTLEDPACVLYPAGASGKPTGVMVPHRSVADFFSAMDARVGAAPVGTWLAVTRISCDSSMLELLWSLVRGFRVAGAPSGLSACAPATAAPA</sequence>
<dbReference type="EMBL" id="RAWM01000004">
    <property type="protein sequence ID" value="RKH73300.1"/>
    <property type="molecule type" value="Genomic_DNA"/>
</dbReference>
<name>A0A3A8R266_9BACT</name>
<dbReference type="AlphaFoldDB" id="A0A3A8R266"/>
<evidence type="ECO:0000313" key="3">
    <source>
        <dbReference type="Proteomes" id="UP000282656"/>
    </source>
</evidence>